<dbReference type="InterPro" id="IPR013108">
    <property type="entry name" value="Amidohydro_3"/>
</dbReference>
<gene>
    <name evidence="3" type="ORF">BA177_04445</name>
</gene>
<dbReference type="InterPro" id="IPR050378">
    <property type="entry name" value="Metallo-dep_Hydrolases_sf"/>
</dbReference>
<dbReference type="Pfam" id="PF07969">
    <property type="entry name" value="Amidohydro_3"/>
    <property type="match status" value="1"/>
</dbReference>
<dbReference type="GO" id="GO:0005829">
    <property type="term" value="C:cytosol"/>
    <property type="evidence" value="ECO:0007669"/>
    <property type="project" value="TreeGrafter"/>
</dbReference>
<keyword evidence="1" id="KW-0732">Signal</keyword>
<keyword evidence="4" id="KW-1185">Reference proteome</keyword>
<feature type="signal peptide" evidence="1">
    <location>
        <begin position="1"/>
        <end position="35"/>
    </location>
</feature>
<dbReference type="KEGG" id="woc:BA177_04445"/>
<dbReference type="PANTHER" id="PTHR11647">
    <property type="entry name" value="HYDRANTOINASE/DIHYDROPYRIMIDINASE FAMILY MEMBER"/>
    <property type="match status" value="1"/>
</dbReference>
<dbReference type="SUPFAM" id="SSF51338">
    <property type="entry name" value="Composite domain of metallo-dependent hydrolases"/>
    <property type="match status" value="1"/>
</dbReference>
<reference evidence="3 4" key="1">
    <citation type="submission" date="2016-06" db="EMBL/GenBank/DDBJ databases">
        <title>Complete genome sequence of a deep-branching marine Gamma Proteobacterium Woeseia oceani type strain XK5.</title>
        <authorList>
            <person name="Mu D."/>
            <person name="Du Z."/>
        </authorList>
    </citation>
    <scope>NUCLEOTIDE SEQUENCE [LARGE SCALE GENOMIC DNA]</scope>
    <source>
        <strain evidence="3 4">XK5</strain>
    </source>
</reference>
<dbReference type="InterPro" id="IPR011059">
    <property type="entry name" value="Metal-dep_hydrolase_composite"/>
</dbReference>
<dbReference type="Gene3D" id="3.20.20.140">
    <property type="entry name" value="Metal-dependent hydrolases"/>
    <property type="match status" value="1"/>
</dbReference>
<sequence length="539" mass="57963">MAINAMLKSAVSNTFRRLPTALLCIGMALPGAALAEDFDILIKGGVVVDGSGAPRFDADVAIRGDRIVFVGEVPADATADKVIDATGRIIAPGFIDPHSHAAPGIETAELAAAEPILYQGITTVMINPDGGGPADLKPQIDNINRIKPGVNVVPTIGHNGVRRAVMQTDDRSPTDAEQAEMERLVRAAMEAGAFGLSTGPFYVPGKYSTTEELVGLARVAAEFPNSFHISHIRDESSYDVGVIGAIEEVIRITRETGLPGVVTHMKMLGPQVWGKSKDAIRIINAARAEGLEIWADQYPYSASGTGLQAALVPGWAQAGGEAAMIERLEDAEQLKEIRPEMAQNLERRAGPNAVMIRDYPPAPEYVGKRLDDISSLREEEPLDTAIEMLKNGGAPIISFNMYERDLEAIMRQPWTMTSSDGSLVTPGKSLNHPRAYGAFPRKIKRYVLDSGILTLEQAIHSSSGLTASVFSIEDRGLIRTGHFADILVINLDTVSDRATYQDPEVLSEGMDYVIVNGKTAIDAGKLVPSRSGRVLLRDH</sequence>
<dbReference type="Proteomes" id="UP000092695">
    <property type="component" value="Chromosome"/>
</dbReference>
<protein>
    <recommendedName>
        <fullName evidence="2">Amidohydrolase 3 domain-containing protein</fullName>
    </recommendedName>
</protein>
<dbReference type="InterPro" id="IPR032466">
    <property type="entry name" value="Metal_Hydrolase"/>
</dbReference>
<accession>A0A193LDF9</accession>
<dbReference type="EMBL" id="CP016268">
    <property type="protein sequence ID" value="ANO50565.1"/>
    <property type="molecule type" value="Genomic_DNA"/>
</dbReference>
<evidence type="ECO:0000256" key="1">
    <source>
        <dbReference type="SAM" id="SignalP"/>
    </source>
</evidence>
<dbReference type="OrthoDB" id="9782972at2"/>
<evidence type="ECO:0000313" key="4">
    <source>
        <dbReference type="Proteomes" id="UP000092695"/>
    </source>
</evidence>
<dbReference type="RefSeq" id="WP_068613417.1">
    <property type="nucleotide sequence ID" value="NZ_CP016268.1"/>
</dbReference>
<dbReference type="STRING" id="1548547.BA177_04445"/>
<dbReference type="PANTHER" id="PTHR11647:SF1">
    <property type="entry name" value="COLLAPSIN RESPONSE MEDIATOR PROTEIN"/>
    <property type="match status" value="1"/>
</dbReference>
<organism evidence="3 4">
    <name type="scientific">Woeseia oceani</name>
    <dbReference type="NCBI Taxonomy" id="1548547"/>
    <lineage>
        <taxon>Bacteria</taxon>
        <taxon>Pseudomonadati</taxon>
        <taxon>Pseudomonadota</taxon>
        <taxon>Gammaproteobacteria</taxon>
        <taxon>Woeseiales</taxon>
        <taxon>Woeseiaceae</taxon>
        <taxon>Woeseia</taxon>
    </lineage>
</organism>
<dbReference type="GO" id="GO:0016812">
    <property type="term" value="F:hydrolase activity, acting on carbon-nitrogen (but not peptide) bonds, in cyclic amides"/>
    <property type="evidence" value="ECO:0007669"/>
    <property type="project" value="TreeGrafter"/>
</dbReference>
<evidence type="ECO:0000313" key="3">
    <source>
        <dbReference type="EMBL" id="ANO50565.1"/>
    </source>
</evidence>
<feature type="domain" description="Amidohydrolase 3" evidence="2">
    <location>
        <begin position="81"/>
        <end position="519"/>
    </location>
</feature>
<dbReference type="SUPFAM" id="SSF51556">
    <property type="entry name" value="Metallo-dependent hydrolases"/>
    <property type="match status" value="1"/>
</dbReference>
<proteinExistence type="predicted"/>
<feature type="chain" id="PRO_5008260081" description="Amidohydrolase 3 domain-containing protein" evidence="1">
    <location>
        <begin position="36"/>
        <end position="539"/>
    </location>
</feature>
<evidence type="ECO:0000259" key="2">
    <source>
        <dbReference type="Pfam" id="PF07969"/>
    </source>
</evidence>
<name>A0A193LDF9_9GAMM</name>
<dbReference type="AlphaFoldDB" id="A0A193LDF9"/>